<gene>
    <name evidence="3" type="ORF">OSCT_1025</name>
</gene>
<dbReference type="OrthoDB" id="9788698at2"/>
<dbReference type="HOGENOM" id="CLU_096111_1_2_0"/>
<evidence type="ECO:0000313" key="3">
    <source>
        <dbReference type="EMBL" id="EFO81102.1"/>
    </source>
</evidence>
<organism evidence="3 4">
    <name type="scientific">Oscillochloris trichoides DG-6</name>
    <dbReference type="NCBI Taxonomy" id="765420"/>
    <lineage>
        <taxon>Bacteria</taxon>
        <taxon>Bacillati</taxon>
        <taxon>Chloroflexota</taxon>
        <taxon>Chloroflexia</taxon>
        <taxon>Chloroflexales</taxon>
        <taxon>Chloroflexineae</taxon>
        <taxon>Oscillochloridaceae</taxon>
        <taxon>Oscillochloris</taxon>
    </lineage>
</organism>
<accession>E1ICH4</accession>
<evidence type="ECO:0000313" key="4">
    <source>
        <dbReference type="Proteomes" id="UP000054010"/>
    </source>
</evidence>
<comment type="caution">
    <text evidence="3">The sequence shown here is derived from an EMBL/GenBank/DDBJ whole genome shotgun (WGS) entry which is preliminary data.</text>
</comment>
<dbReference type="eggNOG" id="COG1259">
    <property type="taxonomic scope" value="Bacteria"/>
</dbReference>
<evidence type="ECO:0000259" key="2">
    <source>
        <dbReference type="PROSITE" id="PS51658"/>
    </source>
</evidence>
<proteinExistence type="predicted"/>
<dbReference type="AlphaFoldDB" id="E1ICH4"/>
<feature type="region of interest" description="Disordered" evidence="1">
    <location>
        <begin position="137"/>
        <end position="163"/>
    </location>
</feature>
<dbReference type="Gene3D" id="3.10.690.10">
    <property type="entry name" value="Bifunctional nuclease domain"/>
    <property type="match status" value="1"/>
</dbReference>
<dbReference type="EMBL" id="ADVR01000026">
    <property type="protein sequence ID" value="EFO81102.1"/>
    <property type="molecule type" value="Genomic_DNA"/>
</dbReference>
<dbReference type="PANTHER" id="PTHR15160">
    <property type="entry name" value="VON HIPPEL-LINDAU PROTEIN"/>
    <property type="match status" value="1"/>
</dbReference>
<protein>
    <recommendedName>
        <fullName evidence="2">BFN domain-containing protein</fullName>
    </recommendedName>
</protein>
<sequence length="187" mass="20742">MIRVVVDSIRVSLLTQNRVVVLRETDSTRYLPIWIGPFEAEAIAMAIQGHEPVRPLTHDLLKSLIGDLGGQISHIFVNDIRDSTFYARIVIEQDGRTIEVDARPSDAVALAVRTEAPIYVENHVIEQAGIYFDEDEQTTAPEHTPASPEGEVGTEPDVNDESMSIFRDFINTLDLDNPEQGGDTSKS</sequence>
<name>E1ICH4_9CHLR</name>
<dbReference type="GO" id="GO:0004518">
    <property type="term" value="F:nuclease activity"/>
    <property type="evidence" value="ECO:0007669"/>
    <property type="project" value="InterPro"/>
</dbReference>
<keyword evidence="4" id="KW-1185">Reference proteome</keyword>
<dbReference type="Proteomes" id="UP000054010">
    <property type="component" value="Unassembled WGS sequence"/>
</dbReference>
<dbReference type="SUPFAM" id="SSF103256">
    <property type="entry name" value="Hypothetical protein TM0160"/>
    <property type="match status" value="1"/>
</dbReference>
<dbReference type="InterPro" id="IPR003729">
    <property type="entry name" value="Bi_nuclease_dom"/>
</dbReference>
<evidence type="ECO:0000256" key="1">
    <source>
        <dbReference type="SAM" id="MobiDB-lite"/>
    </source>
</evidence>
<feature type="domain" description="BFN" evidence="2">
    <location>
        <begin position="1"/>
        <end position="132"/>
    </location>
</feature>
<dbReference type="PANTHER" id="PTHR15160:SF1">
    <property type="entry name" value="VON HIPPEL-LINDAU DISEASE TUMOR SUPPRESSOR"/>
    <property type="match status" value="1"/>
</dbReference>
<dbReference type="InterPro" id="IPR036104">
    <property type="entry name" value="BFN_sf"/>
</dbReference>
<dbReference type="PROSITE" id="PS51658">
    <property type="entry name" value="BFN"/>
    <property type="match status" value="1"/>
</dbReference>
<reference evidence="3 4" key="1">
    <citation type="journal article" date="2011" name="J. Bacteriol.">
        <title>Draft genome sequence of the anoxygenic filamentous phototrophic bacterium Oscillochloris trichoides subsp. DG-6.</title>
        <authorList>
            <person name="Kuznetsov B.B."/>
            <person name="Ivanovsky R.N."/>
            <person name="Keppen O.I."/>
            <person name="Sukhacheva M.V."/>
            <person name="Bumazhkin B.K."/>
            <person name="Patutina E.O."/>
            <person name="Beletsky A.V."/>
            <person name="Mardanov A.V."/>
            <person name="Baslerov R.V."/>
            <person name="Panteleeva A.N."/>
            <person name="Kolganova T.V."/>
            <person name="Ravin N.V."/>
            <person name="Skryabin K.G."/>
        </authorList>
    </citation>
    <scope>NUCLEOTIDE SEQUENCE [LARGE SCALE GENOMIC DNA]</scope>
    <source>
        <strain evidence="3 4">DG-6</strain>
    </source>
</reference>
<dbReference type="Pfam" id="PF02577">
    <property type="entry name" value="BFN_dom"/>
    <property type="match status" value="1"/>
</dbReference>